<dbReference type="Proteomes" id="UP000826195">
    <property type="component" value="Unassembled WGS sequence"/>
</dbReference>
<comment type="caution">
    <text evidence="2">The sequence shown here is derived from an EMBL/GenBank/DDBJ whole genome shotgun (WGS) entry which is preliminary data.</text>
</comment>
<evidence type="ECO:0000256" key="1">
    <source>
        <dbReference type="SAM" id="MobiDB-lite"/>
    </source>
</evidence>
<sequence length="233" mass="26285">MLARVRISGIAAAATAGELGMLEVVVWRIARGTSWSSRPESDGCFAYVARIVPVPAWLCYTMLSICYNTQSDRGESVSRHAKSDKDLENTTIESEKEKEKQRLVNGADDISGSWMAASNEILGDTSLILSLFLALSVTGSLVERQQQQQQQQGQQQGGLMEGRDEREYYTGFRGRIECKDRRKENSRAEERREVRKRWCIGWLPLATYAAYASSNSLRICYSVYLLRLMCDCT</sequence>
<feature type="region of interest" description="Disordered" evidence="1">
    <location>
        <begin position="75"/>
        <end position="103"/>
    </location>
</feature>
<proteinExistence type="predicted"/>
<feature type="compositionally biased region" description="Basic and acidic residues" evidence="1">
    <location>
        <begin position="75"/>
        <end position="102"/>
    </location>
</feature>
<name>A0AAV7HXW9_COTGL</name>
<reference evidence="2 3" key="1">
    <citation type="journal article" date="2021" name="J. Hered.">
        <title>A chromosome-level genome assembly of the parasitoid wasp, Cotesia glomerata (Hymenoptera: Braconidae).</title>
        <authorList>
            <person name="Pinto B.J."/>
            <person name="Weis J.J."/>
            <person name="Gamble T."/>
            <person name="Ode P.J."/>
            <person name="Paul R."/>
            <person name="Zaspel J.M."/>
        </authorList>
    </citation>
    <scope>NUCLEOTIDE SEQUENCE [LARGE SCALE GENOMIC DNA]</scope>
    <source>
        <strain evidence="2">CgM1</strain>
    </source>
</reference>
<keyword evidence="3" id="KW-1185">Reference proteome</keyword>
<organism evidence="2 3">
    <name type="scientific">Cotesia glomerata</name>
    <name type="common">Lepidopteran parasitic wasp</name>
    <name type="synonym">Apanteles glomeratus</name>
    <dbReference type="NCBI Taxonomy" id="32391"/>
    <lineage>
        <taxon>Eukaryota</taxon>
        <taxon>Metazoa</taxon>
        <taxon>Ecdysozoa</taxon>
        <taxon>Arthropoda</taxon>
        <taxon>Hexapoda</taxon>
        <taxon>Insecta</taxon>
        <taxon>Pterygota</taxon>
        <taxon>Neoptera</taxon>
        <taxon>Endopterygota</taxon>
        <taxon>Hymenoptera</taxon>
        <taxon>Apocrita</taxon>
        <taxon>Ichneumonoidea</taxon>
        <taxon>Braconidae</taxon>
        <taxon>Microgastrinae</taxon>
        <taxon>Cotesia</taxon>
    </lineage>
</organism>
<accession>A0AAV7HXW9</accession>
<evidence type="ECO:0000313" key="2">
    <source>
        <dbReference type="EMBL" id="KAH0549903.1"/>
    </source>
</evidence>
<dbReference type="EMBL" id="JAHXZJ010001864">
    <property type="protein sequence ID" value="KAH0549903.1"/>
    <property type="molecule type" value="Genomic_DNA"/>
</dbReference>
<dbReference type="AlphaFoldDB" id="A0AAV7HXW9"/>
<protein>
    <submittedName>
        <fullName evidence="2">Uncharacterized protein</fullName>
    </submittedName>
</protein>
<gene>
    <name evidence="2" type="ORF">KQX54_015654</name>
</gene>
<evidence type="ECO:0000313" key="3">
    <source>
        <dbReference type="Proteomes" id="UP000826195"/>
    </source>
</evidence>